<sequence>MKKIIALILVVVLSFGVCSISFASGIEDDNNDYSWELSQIEGAPKIERWKYTSDTSQGCLVDGGQYIGNASVTGNKELQKLLYLCIHKKNLVMVGQI</sequence>
<feature type="chain" id="PRO_5017618814" evidence="1">
    <location>
        <begin position="24"/>
        <end position="97"/>
    </location>
</feature>
<evidence type="ECO:0000313" key="3">
    <source>
        <dbReference type="Proteomes" id="UP000260773"/>
    </source>
</evidence>
<comment type="caution">
    <text evidence="2">The sequence shown here is derived from an EMBL/GenBank/DDBJ whole genome shotgun (WGS) entry which is preliminary data.</text>
</comment>
<feature type="signal peptide" evidence="1">
    <location>
        <begin position="1"/>
        <end position="23"/>
    </location>
</feature>
<evidence type="ECO:0000313" key="2">
    <source>
        <dbReference type="EMBL" id="RGB79510.1"/>
    </source>
</evidence>
<dbReference type="EMBL" id="QVEP01000024">
    <property type="protein sequence ID" value="RGB79510.1"/>
    <property type="molecule type" value="Genomic_DNA"/>
</dbReference>
<dbReference type="Proteomes" id="UP000260773">
    <property type="component" value="Unassembled WGS sequence"/>
</dbReference>
<name>A0A3E2TME4_9FIRM</name>
<accession>A0A3E2TME4</accession>
<reference evidence="2 3" key="1">
    <citation type="submission" date="2018-08" db="EMBL/GenBank/DDBJ databases">
        <title>A genome reference for cultivated species of the human gut microbiota.</title>
        <authorList>
            <person name="Zou Y."/>
            <person name="Xue W."/>
            <person name="Luo G."/>
        </authorList>
    </citation>
    <scope>NUCLEOTIDE SEQUENCE [LARGE SCALE GENOMIC DNA]</scope>
    <source>
        <strain evidence="2 3">AF45-17</strain>
    </source>
</reference>
<keyword evidence="1" id="KW-0732">Signal</keyword>
<gene>
    <name evidence="2" type="ORF">DW070_10120</name>
</gene>
<proteinExistence type="predicted"/>
<dbReference type="AlphaFoldDB" id="A0A3E2TME4"/>
<organism evidence="2 3">
    <name type="scientific">Coprococcus catus</name>
    <dbReference type="NCBI Taxonomy" id="116085"/>
    <lineage>
        <taxon>Bacteria</taxon>
        <taxon>Bacillati</taxon>
        <taxon>Bacillota</taxon>
        <taxon>Clostridia</taxon>
        <taxon>Lachnospirales</taxon>
        <taxon>Lachnospiraceae</taxon>
        <taxon>Coprococcus</taxon>
    </lineage>
</organism>
<evidence type="ECO:0000256" key="1">
    <source>
        <dbReference type="SAM" id="SignalP"/>
    </source>
</evidence>
<protein>
    <submittedName>
        <fullName evidence="2">Uncharacterized protein</fullName>
    </submittedName>
</protein>